<protein>
    <recommendedName>
        <fullName evidence="6">CHY-type domain-containing protein</fullName>
    </recommendedName>
</protein>
<keyword evidence="2 4" id="KW-0863">Zinc-finger</keyword>
<dbReference type="GO" id="GO:0008270">
    <property type="term" value="F:zinc ion binding"/>
    <property type="evidence" value="ECO:0007669"/>
    <property type="project" value="UniProtKB-KW"/>
</dbReference>
<name>A0AAV9N3B0_9EURO</name>
<keyword evidence="8" id="KW-1185">Reference proteome</keyword>
<evidence type="ECO:0000256" key="3">
    <source>
        <dbReference type="ARBA" id="ARBA00022833"/>
    </source>
</evidence>
<evidence type="ECO:0000313" key="7">
    <source>
        <dbReference type="EMBL" id="KAK5048312.1"/>
    </source>
</evidence>
<feature type="compositionally biased region" description="Acidic residues" evidence="5">
    <location>
        <begin position="384"/>
        <end position="409"/>
    </location>
</feature>
<feature type="compositionally biased region" description="Basic and acidic residues" evidence="5">
    <location>
        <begin position="694"/>
        <end position="704"/>
    </location>
</feature>
<evidence type="ECO:0000256" key="2">
    <source>
        <dbReference type="ARBA" id="ARBA00022771"/>
    </source>
</evidence>
<comment type="caution">
    <text evidence="7">The sequence shown here is derived from an EMBL/GenBank/DDBJ whole genome shotgun (WGS) entry which is preliminary data.</text>
</comment>
<dbReference type="InterPro" id="IPR008913">
    <property type="entry name" value="Znf_CHY"/>
</dbReference>
<dbReference type="EMBL" id="JAVRRD010000022">
    <property type="protein sequence ID" value="KAK5048312.1"/>
    <property type="molecule type" value="Genomic_DNA"/>
</dbReference>
<dbReference type="Pfam" id="PF05495">
    <property type="entry name" value="zf-CHY"/>
    <property type="match status" value="1"/>
</dbReference>
<dbReference type="AlphaFoldDB" id="A0AAV9N3B0"/>
<accession>A0AAV9N3B0</accession>
<feature type="domain" description="CHY-type" evidence="6">
    <location>
        <begin position="608"/>
        <end position="675"/>
    </location>
</feature>
<dbReference type="PROSITE" id="PS51266">
    <property type="entry name" value="ZF_CHY"/>
    <property type="match status" value="1"/>
</dbReference>
<dbReference type="SUPFAM" id="SSF161219">
    <property type="entry name" value="CHY zinc finger-like"/>
    <property type="match status" value="1"/>
</dbReference>
<dbReference type="InterPro" id="IPR037274">
    <property type="entry name" value="Znf_CHY_sf"/>
</dbReference>
<evidence type="ECO:0000259" key="6">
    <source>
        <dbReference type="PROSITE" id="PS51266"/>
    </source>
</evidence>
<feature type="region of interest" description="Disordered" evidence="5">
    <location>
        <begin position="684"/>
        <end position="727"/>
    </location>
</feature>
<dbReference type="GeneID" id="89974156"/>
<evidence type="ECO:0000256" key="5">
    <source>
        <dbReference type="SAM" id="MobiDB-lite"/>
    </source>
</evidence>
<proteinExistence type="predicted"/>
<sequence>MAKQKHGRRQSIGASERSTIGGTIGKLELPSGQVATQKPESQLQRTNPRQFQIGQLIKRFSPIQKELNDATVLSFTLKPSDPDFPFDLAGLNCHLTIPASYPDHGTPTLRVTNAEMARGFQINVEKGFDSLAAEEPRKSLLALMNGLDRSLEQFLTAEKAQTIKLVSNADRRHLSDAIPQVIPPVLHVPFPKPQKVFVPAPTWSTEQLSDAQAKRQVDVRQLDARMGRLSGFSKSSDGTRFTIPVQIPHVARLPVALQPLKEITLIVPKLYNLQPCTVHLNGVYGDEVEGVQLSFEKHVREQLGMTLMAHVNYLIQNIHMMATEGLNTTAPQPVVPEPAQPPFAEESPAVEEISEQTGRILDPDHPHVLVIPRPPEWDHHGSESEYDSDSYDSEDYTDSEGDYDEENDGVEGGATLPIDTAGVSSTPAEKGILLSFPNLELHGIELLTISSLSLSVKCLRCKTSLDVPNIKPSLSPSNRDTITASTTTSTRTESCPKCASSFEMTFTPQLLHQSSIRAGTVEVIGCTIADMLPSTFQPTCSTCSTPFPSPPGVVSVRGDTPIQVCRSCHSKMTFTIPEVKFLRLSAATRDLPLRKPRRENLGVTTGTPLPLNGTCSHYSHSYRWFRFSCCGRVYPCDRCHDAAEAHVNDRAERMLCGWCSREQRFRPEDCSHCGRSVIRRRRGGGAGRFWEGGKGTRERGLMSRKDKRKYRNKRADGQSAGGATKKN</sequence>
<keyword evidence="3" id="KW-0862">Zinc</keyword>
<dbReference type="RefSeq" id="XP_064703770.1">
    <property type="nucleotide sequence ID" value="XM_064849546.1"/>
</dbReference>
<dbReference type="Proteomes" id="UP001358417">
    <property type="component" value="Unassembled WGS sequence"/>
</dbReference>
<feature type="compositionally biased region" description="Polar residues" evidence="5">
    <location>
        <begin position="12"/>
        <end position="21"/>
    </location>
</feature>
<evidence type="ECO:0000313" key="8">
    <source>
        <dbReference type="Proteomes" id="UP001358417"/>
    </source>
</evidence>
<evidence type="ECO:0000256" key="4">
    <source>
        <dbReference type="PROSITE-ProRule" id="PRU00601"/>
    </source>
</evidence>
<organism evidence="7 8">
    <name type="scientific">Exophiala bonariae</name>
    <dbReference type="NCBI Taxonomy" id="1690606"/>
    <lineage>
        <taxon>Eukaryota</taxon>
        <taxon>Fungi</taxon>
        <taxon>Dikarya</taxon>
        <taxon>Ascomycota</taxon>
        <taxon>Pezizomycotina</taxon>
        <taxon>Eurotiomycetes</taxon>
        <taxon>Chaetothyriomycetidae</taxon>
        <taxon>Chaetothyriales</taxon>
        <taxon>Herpotrichiellaceae</taxon>
        <taxon>Exophiala</taxon>
    </lineage>
</organism>
<feature type="compositionally biased region" description="Gly residues" evidence="5">
    <location>
        <begin position="684"/>
        <end position="693"/>
    </location>
</feature>
<reference evidence="7 8" key="1">
    <citation type="submission" date="2023-08" db="EMBL/GenBank/DDBJ databases">
        <title>Black Yeasts Isolated from many extreme environments.</title>
        <authorList>
            <person name="Coleine C."/>
            <person name="Stajich J.E."/>
            <person name="Selbmann L."/>
        </authorList>
    </citation>
    <scope>NUCLEOTIDE SEQUENCE [LARGE SCALE GENOMIC DNA]</scope>
    <source>
        <strain evidence="7 8">CCFEE 5792</strain>
    </source>
</reference>
<feature type="region of interest" description="Disordered" evidence="5">
    <location>
        <begin position="1"/>
        <end position="46"/>
    </location>
</feature>
<evidence type="ECO:0000256" key="1">
    <source>
        <dbReference type="ARBA" id="ARBA00022723"/>
    </source>
</evidence>
<feature type="region of interest" description="Disordered" evidence="5">
    <location>
        <begin position="359"/>
        <end position="422"/>
    </location>
</feature>
<gene>
    <name evidence="7" type="ORF">LTR84_005982</name>
</gene>
<feature type="compositionally biased region" description="Polar residues" evidence="5">
    <location>
        <begin position="33"/>
        <end position="46"/>
    </location>
</feature>
<keyword evidence="1" id="KW-0479">Metal-binding</keyword>